<feature type="region of interest" description="Disordered" evidence="1">
    <location>
        <begin position="1"/>
        <end position="147"/>
    </location>
</feature>
<feature type="compositionally biased region" description="Polar residues" evidence="1">
    <location>
        <begin position="378"/>
        <end position="389"/>
    </location>
</feature>
<evidence type="ECO:0000259" key="2">
    <source>
        <dbReference type="Pfam" id="PF09133"/>
    </source>
</evidence>
<dbReference type="EMBL" id="LS480641">
    <property type="protein sequence ID" value="SPT18119.1"/>
    <property type="molecule type" value="Genomic_DNA"/>
</dbReference>
<proteinExistence type="predicted"/>
<evidence type="ECO:0000313" key="3">
    <source>
        <dbReference type="EMBL" id="SPT18119.1"/>
    </source>
</evidence>
<evidence type="ECO:0000313" key="4">
    <source>
        <dbReference type="Proteomes" id="UP000280104"/>
    </source>
</evidence>
<feature type="region of interest" description="Disordered" evidence="1">
    <location>
        <begin position="476"/>
        <end position="526"/>
    </location>
</feature>
<dbReference type="PANTHER" id="PTHR35311:SF1">
    <property type="entry name" value="PROTEIN EMBRYO DEFECTIVE 1674"/>
    <property type="match status" value="1"/>
</dbReference>
<accession>A0A7H4LHN1</accession>
<dbReference type="Proteomes" id="UP000280104">
    <property type="component" value="Chromosome II"/>
</dbReference>
<dbReference type="PANTHER" id="PTHR35311">
    <property type="entry name" value="KINETOCHORE-ASSOCIATED PROTEIN KNL-2 HOMOLOG"/>
    <property type="match status" value="1"/>
</dbReference>
<evidence type="ECO:0000256" key="1">
    <source>
        <dbReference type="SAM" id="MobiDB-lite"/>
    </source>
</evidence>
<feature type="domain" description="SANTA" evidence="2">
    <location>
        <begin position="161"/>
        <end position="251"/>
    </location>
</feature>
<dbReference type="InterPro" id="IPR015216">
    <property type="entry name" value="SANTA"/>
</dbReference>
<reference evidence="3 4" key="1">
    <citation type="submission" date="2018-05" db="EMBL/GenBank/DDBJ databases">
        <authorList>
            <person name="Thind KAUR A."/>
        </authorList>
    </citation>
    <scope>NUCLEOTIDE SEQUENCE [LARGE SCALE GENOMIC DNA]</scope>
</reference>
<name>A0A7H4LHN1_WHEAT</name>
<dbReference type="Pfam" id="PF09133">
    <property type="entry name" value="SANTA"/>
    <property type="match status" value="1"/>
</dbReference>
<gene>
    <name evidence="3" type="ORF">CAMPLR22A2D_LOCUS2730</name>
</gene>
<feature type="compositionally biased region" description="Low complexity" evidence="1">
    <location>
        <begin position="20"/>
        <end position="66"/>
    </location>
</feature>
<feature type="region of interest" description="Disordered" evidence="1">
    <location>
        <begin position="340"/>
        <end position="389"/>
    </location>
</feature>
<feature type="compositionally biased region" description="Low complexity" evidence="1">
    <location>
        <begin position="88"/>
        <end position="140"/>
    </location>
</feature>
<dbReference type="InterPro" id="IPR053090">
    <property type="entry name" value="Centromere_KNL-2_homolog"/>
</dbReference>
<feature type="compositionally biased region" description="Basic residues" evidence="1">
    <location>
        <begin position="515"/>
        <end position="526"/>
    </location>
</feature>
<organism evidence="3 4">
    <name type="scientific">Triticum aestivum</name>
    <name type="common">Wheat</name>
    <dbReference type="NCBI Taxonomy" id="4565"/>
    <lineage>
        <taxon>Eukaryota</taxon>
        <taxon>Viridiplantae</taxon>
        <taxon>Streptophyta</taxon>
        <taxon>Embryophyta</taxon>
        <taxon>Tracheophyta</taxon>
        <taxon>Spermatophyta</taxon>
        <taxon>Magnoliopsida</taxon>
        <taxon>Liliopsida</taxon>
        <taxon>Poales</taxon>
        <taxon>Poaceae</taxon>
        <taxon>BOP clade</taxon>
        <taxon>Pooideae</taxon>
        <taxon>Triticodae</taxon>
        <taxon>Triticeae</taxon>
        <taxon>Triticinae</taxon>
        <taxon>Triticum</taxon>
    </lineage>
</organism>
<dbReference type="AlphaFoldDB" id="A0A7H4LHN1"/>
<sequence>MRTRSMASKPEPVPSTHGTAARAPAPASVSASTHGTAARAAARASVSASTHGKAARAPARASVSASTHGTAARAPTPASVSASTHGTAARAPAPASVSASTHGTAARAPAPASVSASTHGTAARAPAPVSVSAPTHGTAAPAPPPASVRAPTYCATVQRCVALLDWWLVRGQGGKIRVAGYIDNVEKNRAGRVFSSGSITVRHADGTLETADNKIVLTRGPLNIEQMHWNGFSREVSEQFRLGFPIQWEKYANSNMKQANEHILSPAKSTEYCVEKFLRSSFANSMEHTLTGFDFRTSKESTGNTDGPGLPNYVKPRIQEPSGNSVGYDNSVSNMAASEGLCNDRMGTPDESFEDPGPGETCNGQASRADNSHEDIQTDASGQRIVTHSADSTLVNNDIDKIEEERGSSKLGNSSVCPGTEHVSEALNQGASPEHGSVQCSRRLRSGKVYGMSNGASLKRRYSKRKTMQHGTLSMKVIPTEETTPPAGPTCHKKGGSVAQITALDKLQSNDSGRKGHGRPRKKARR</sequence>
<protein>
    <recommendedName>
        <fullName evidence="2">SANTA domain-containing protein</fullName>
    </recommendedName>
</protein>